<dbReference type="AlphaFoldDB" id="A0A1J1IJT4"/>
<keyword evidence="3" id="KW-1185">Reference proteome</keyword>
<dbReference type="EMBL" id="CVRI01000054">
    <property type="protein sequence ID" value="CRL00498.1"/>
    <property type="molecule type" value="Genomic_DNA"/>
</dbReference>
<gene>
    <name evidence="1" type="ORF">CLUMA_CG013759</name>
    <name evidence="2" type="ORF">CLUMA_CG013764</name>
</gene>
<sequence length="63" mass="7202">MQLLNHLETNVLNSYTTQLSNSANDIAKYLSYQSDDYVQSFDDLTNTIKLECWHIGVDVSMSL</sequence>
<organism evidence="2 3">
    <name type="scientific">Clunio marinus</name>
    <dbReference type="NCBI Taxonomy" id="568069"/>
    <lineage>
        <taxon>Eukaryota</taxon>
        <taxon>Metazoa</taxon>
        <taxon>Ecdysozoa</taxon>
        <taxon>Arthropoda</taxon>
        <taxon>Hexapoda</taxon>
        <taxon>Insecta</taxon>
        <taxon>Pterygota</taxon>
        <taxon>Neoptera</taxon>
        <taxon>Endopterygota</taxon>
        <taxon>Diptera</taxon>
        <taxon>Nematocera</taxon>
        <taxon>Chironomoidea</taxon>
        <taxon>Chironomidae</taxon>
        <taxon>Clunio</taxon>
    </lineage>
</organism>
<evidence type="ECO:0000313" key="3">
    <source>
        <dbReference type="Proteomes" id="UP000183832"/>
    </source>
</evidence>
<protein>
    <submittedName>
        <fullName evidence="1">CLUMA_CG013759, isoform A</fullName>
    </submittedName>
    <submittedName>
        <fullName evidence="2">CLUMA_CG013764, isoform A</fullName>
    </submittedName>
</protein>
<dbReference type="Proteomes" id="UP000183832">
    <property type="component" value="Unassembled WGS sequence"/>
</dbReference>
<name>A0A1J1IJT4_9DIPT</name>
<proteinExistence type="predicted"/>
<evidence type="ECO:0000313" key="1">
    <source>
        <dbReference type="EMBL" id="CRL00498.1"/>
    </source>
</evidence>
<evidence type="ECO:0000313" key="2">
    <source>
        <dbReference type="EMBL" id="CRL00503.1"/>
    </source>
</evidence>
<dbReference type="EMBL" id="CVRI01000054">
    <property type="protein sequence ID" value="CRL00503.1"/>
    <property type="molecule type" value="Genomic_DNA"/>
</dbReference>
<reference evidence="2 3" key="1">
    <citation type="submission" date="2015-04" db="EMBL/GenBank/DDBJ databases">
        <authorList>
            <person name="Syromyatnikov M.Y."/>
            <person name="Popov V.N."/>
        </authorList>
    </citation>
    <scope>NUCLEOTIDE SEQUENCE [LARGE SCALE GENOMIC DNA]</scope>
</reference>
<accession>A0A1J1IJT4</accession>